<sequence>MTMESLPHEILLQLCSLLDPADARRLRLASRKVSQVAAERGFVEINFYLHQPHFANLRALARHPTLHKYVKTLVFIDDTMGEDSSGLDFGTCQAKTLAQHKHPSVERFEKNWLCYETPSSKHIEDCNSLEIPHSTAHEVETRQLKYKKTVYRRQELVESGEDFRTMFEVLPKLTCLDGFEIRSERHVRDRLRTKSPFNSSFHRGTRAMEYSAHNLLFAVLNTLDGCDLRIELDSLVIRPMKTSALNESTLISIGTAFSNLESIDLIFDSREERLANVVGSEPLQPVKTGTKTGALAQILRDMPELRSVSIQFTGDSTLCWQAEFKDIFKDGNIWKHLESVRLERVTATRWHFQQFFAAHKGTLRSISLGNSRLEESSWIKLLKHMKAELQLRDLRLWGRLQGSVEDNEDYEMSLVNNNEHWNLGRPESERDVGPCLATELEAWYFNKKSFPTMMPLNLMERQGGGLEYELVPSSLFDGPCAVLD</sequence>
<dbReference type="InterPro" id="IPR036047">
    <property type="entry name" value="F-box-like_dom_sf"/>
</dbReference>
<feature type="domain" description="F-box" evidence="1">
    <location>
        <begin position="1"/>
        <end position="45"/>
    </location>
</feature>
<organism evidence="2 3">
    <name type="scientific">Neoarthrinium moseri</name>
    <dbReference type="NCBI Taxonomy" id="1658444"/>
    <lineage>
        <taxon>Eukaryota</taxon>
        <taxon>Fungi</taxon>
        <taxon>Dikarya</taxon>
        <taxon>Ascomycota</taxon>
        <taxon>Pezizomycotina</taxon>
        <taxon>Sordariomycetes</taxon>
        <taxon>Xylariomycetidae</taxon>
        <taxon>Amphisphaeriales</taxon>
        <taxon>Apiosporaceae</taxon>
        <taxon>Neoarthrinium</taxon>
    </lineage>
</organism>
<evidence type="ECO:0000313" key="2">
    <source>
        <dbReference type="EMBL" id="KAI1877721.1"/>
    </source>
</evidence>
<proteinExistence type="predicted"/>
<dbReference type="InterPro" id="IPR001810">
    <property type="entry name" value="F-box_dom"/>
</dbReference>
<dbReference type="InterPro" id="IPR032675">
    <property type="entry name" value="LRR_dom_sf"/>
</dbReference>
<dbReference type="PROSITE" id="PS50181">
    <property type="entry name" value="FBOX"/>
    <property type="match status" value="1"/>
</dbReference>
<dbReference type="EMBL" id="JAFIMR010000006">
    <property type="protein sequence ID" value="KAI1877721.1"/>
    <property type="molecule type" value="Genomic_DNA"/>
</dbReference>
<dbReference type="Proteomes" id="UP000829685">
    <property type="component" value="Unassembled WGS sequence"/>
</dbReference>
<keyword evidence="3" id="KW-1185">Reference proteome</keyword>
<comment type="caution">
    <text evidence="2">The sequence shown here is derived from an EMBL/GenBank/DDBJ whole genome shotgun (WGS) entry which is preliminary data.</text>
</comment>
<accession>A0A9P9WSH0</accession>
<dbReference type="Gene3D" id="3.80.10.10">
    <property type="entry name" value="Ribonuclease Inhibitor"/>
    <property type="match status" value="1"/>
</dbReference>
<evidence type="ECO:0000313" key="3">
    <source>
        <dbReference type="Proteomes" id="UP000829685"/>
    </source>
</evidence>
<dbReference type="AlphaFoldDB" id="A0A9P9WSH0"/>
<protein>
    <recommendedName>
        <fullName evidence="1">F-box domain-containing protein</fullName>
    </recommendedName>
</protein>
<name>A0A9P9WSH0_9PEZI</name>
<evidence type="ECO:0000259" key="1">
    <source>
        <dbReference type="PROSITE" id="PS50181"/>
    </source>
</evidence>
<reference evidence="2" key="1">
    <citation type="submission" date="2021-03" db="EMBL/GenBank/DDBJ databases">
        <title>Revisited historic fungal species revealed as producer of novel bioactive compounds through whole genome sequencing and comparative genomics.</title>
        <authorList>
            <person name="Vignolle G.A."/>
            <person name="Hochenegger N."/>
            <person name="Mach R.L."/>
            <person name="Mach-Aigner A.R."/>
            <person name="Javad Rahimi M."/>
            <person name="Salim K.A."/>
            <person name="Chan C.M."/>
            <person name="Lim L.B.L."/>
            <person name="Cai F."/>
            <person name="Druzhinina I.S."/>
            <person name="U'Ren J.M."/>
            <person name="Derntl C."/>
        </authorList>
    </citation>
    <scope>NUCLEOTIDE SEQUENCE</scope>
    <source>
        <strain evidence="2">TUCIM 5799</strain>
    </source>
</reference>
<dbReference type="SUPFAM" id="SSF81383">
    <property type="entry name" value="F-box domain"/>
    <property type="match status" value="1"/>
</dbReference>
<dbReference type="Pfam" id="PF12937">
    <property type="entry name" value="F-box-like"/>
    <property type="match status" value="1"/>
</dbReference>
<dbReference type="CDD" id="cd09917">
    <property type="entry name" value="F-box_SF"/>
    <property type="match status" value="1"/>
</dbReference>
<gene>
    <name evidence="2" type="ORF">JX265_003729</name>
</gene>